<gene>
    <name evidence="2" type="ORF">H9849_04165</name>
</gene>
<evidence type="ECO:0000313" key="3">
    <source>
        <dbReference type="Proteomes" id="UP000886805"/>
    </source>
</evidence>
<comment type="caution">
    <text evidence="2">The sequence shown here is derived from an EMBL/GenBank/DDBJ whole genome shotgun (WGS) entry which is preliminary data.</text>
</comment>
<feature type="signal peptide" evidence="1">
    <location>
        <begin position="1"/>
        <end position="25"/>
    </location>
</feature>
<feature type="chain" id="PRO_5038537874" evidence="1">
    <location>
        <begin position="26"/>
        <end position="83"/>
    </location>
</feature>
<accession>A0A9D1X433</accession>
<evidence type="ECO:0000256" key="1">
    <source>
        <dbReference type="SAM" id="SignalP"/>
    </source>
</evidence>
<dbReference type="Proteomes" id="UP000886805">
    <property type="component" value="Unassembled WGS sequence"/>
</dbReference>
<proteinExistence type="predicted"/>
<name>A0A9D1X433_9FIRM</name>
<sequence length="83" mass="9551">MKLAKRVIIGMLTATMLFSAMPASIPDMLQMPVMVEASETAEIEPKADVVYWMYRVLSDGTIQKRRWNATRGYWVDPDWIDVN</sequence>
<reference evidence="2" key="2">
    <citation type="submission" date="2021-04" db="EMBL/GenBank/DDBJ databases">
        <authorList>
            <person name="Gilroy R."/>
        </authorList>
    </citation>
    <scope>NUCLEOTIDE SEQUENCE</scope>
    <source>
        <strain evidence="2">ChiSxjej3B15-1167</strain>
    </source>
</reference>
<protein>
    <submittedName>
        <fullName evidence="2">Uncharacterized protein</fullName>
    </submittedName>
</protein>
<organism evidence="2 3">
    <name type="scientific">Candidatus Anaerobutyricum stercoripullorum</name>
    <dbReference type="NCBI Taxonomy" id="2838456"/>
    <lineage>
        <taxon>Bacteria</taxon>
        <taxon>Bacillati</taxon>
        <taxon>Bacillota</taxon>
        <taxon>Clostridia</taxon>
        <taxon>Lachnospirales</taxon>
        <taxon>Lachnospiraceae</taxon>
        <taxon>Anaerobutyricum</taxon>
    </lineage>
</organism>
<keyword evidence="1" id="KW-0732">Signal</keyword>
<evidence type="ECO:0000313" key="2">
    <source>
        <dbReference type="EMBL" id="HIX72195.1"/>
    </source>
</evidence>
<reference evidence="2" key="1">
    <citation type="journal article" date="2021" name="PeerJ">
        <title>Extensive microbial diversity within the chicken gut microbiome revealed by metagenomics and culture.</title>
        <authorList>
            <person name="Gilroy R."/>
            <person name="Ravi A."/>
            <person name="Getino M."/>
            <person name="Pursley I."/>
            <person name="Horton D.L."/>
            <person name="Alikhan N.F."/>
            <person name="Baker D."/>
            <person name="Gharbi K."/>
            <person name="Hall N."/>
            <person name="Watson M."/>
            <person name="Adriaenssens E.M."/>
            <person name="Foster-Nyarko E."/>
            <person name="Jarju S."/>
            <person name="Secka A."/>
            <person name="Antonio M."/>
            <person name="Oren A."/>
            <person name="Chaudhuri R.R."/>
            <person name="La Ragione R."/>
            <person name="Hildebrand F."/>
            <person name="Pallen M.J."/>
        </authorList>
    </citation>
    <scope>NUCLEOTIDE SEQUENCE</scope>
    <source>
        <strain evidence="2">ChiSxjej3B15-1167</strain>
    </source>
</reference>
<dbReference type="AlphaFoldDB" id="A0A9D1X433"/>
<dbReference type="EMBL" id="DXEQ01000116">
    <property type="protein sequence ID" value="HIX72195.1"/>
    <property type="molecule type" value="Genomic_DNA"/>
</dbReference>